<accession>A0A9D3URU7</accession>
<dbReference type="Proteomes" id="UP000828251">
    <property type="component" value="Unassembled WGS sequence"/>
</dbReference>
<proteinExistence type="predicted"/>
<sequence length="130" mass="14145">MSVLMGLGRYGPEWVVRAQWARESHTDKNLRYVGHGWWSSCCCETSYGFLYGATYWSKGLAGDTSDYGKGVVVIGGVKAIVGVAPNGTVGGTKLEAKRSLEAFVNFCKMAKRALVYYKGVTVGMEEEKGT</sequence>
<evidence type="ECO:0000313" key="2">
    <source>
        <dbReference type="Proteomes" id="UP000828251"/>
    </source>
</evidence>
<name>A0A9D3URU7_9ROSI</name>
<gene>
    <name evidence="1" type="ORF">J1N35_033864</name>
</gene>
<keyword evidence="2" id="KW-1185">Reference proteome</keyword>
<comment type="caution">
    <text evidence="1">The sequence shown here is derived from an EMBL/GenBank/DDBJ whole genome shotgun (WGS) entry which is preliminary data.</text>
</comment>
<reference evidence="1 2" key="1">
    <citation type="journal article" date="2021" name="Plant Biotechnol. J.">
        <title>Multi-omics assisted identification of the key and species-specific regulatory components of drought-tolerant mechanisms in Gossypium stocksii.</title>
        <authorList>
            <person name="Yu D."/>
            <person name="Ke L."/>
            <person name="Zhang D."/>
            <person name="Wu Y."/>
            <person name="Sun Y."/>
            <person name="Mei J."/>
            <person name="Sun J."/>
            <person name="Sun Y."/>
        </authorList>
    </citation>
    <scope>NUCLEOTIDE SEQUENCE [LARGE SCALE GENOMIC DNA]</scope>
    <source>
        <strain evidence="2">cv. E1</strain>
        <tissue evidence="1">Leaf</tissue>
    </source>
</reference>
<protein>
    <submittedName>
        <fullName evidence="1">Uncharacterized protein</fullName>
    </submittedName>
</protein>
<organism evidence="1 2">
    <name type="scientific">Gossypium stocksii</name>
    <dbReference type="NCBI Taxonomy" id="47602"/>
    <lineage>
        <taxon>Eukaryota</taxon>
        <taxon>Viridiplantae</taxon>
        <taxon>Streptophyta</taxon>
        <taxon>Embryophyta</taxon>
        <taxon>Tracheophyta</taxon>
        <taxon>Spermatophyta</taxon>
        <taxon>Magnoliopsida</taxon>
        <taxon>eudicotyledons</taxon>
        <taxon>Gunneridae</taxon>
        <taxon>Pentapetalae</taxon>
        <taxon>rosids</taxon>
        <taxon>malvids</taxon>
        <taxon>Malvales</taxon>
        <taxon>Malvaceae</taxon>
        <taxon>Malvoideae</taxon>
        <taxon>Gossypium</taxon>
    </lineage>
</organism>
<evidence type="ECO:0000313" key="1">
    <source>
        <dbReference type="EMBL" id="KAH1055799.1"/>
    </source>
</evidence>
<dbReference type="EMBL" id="JAIQCV010000010">
    <property type="protein sequence ID" value="KAH1055799.1"/>
    <property type="molecule type" value="Genomic_DNA"/>
</dbReference>
<dbReference type="AlphaFoldDB" id="A0A9D3URU7"/>